<name>A0A809S1L5_9BACT</name>
<keyword evidence="8" id="KW-1185">Reference proteome</keyword>
<evidence type="ECO:0000256" key="5">
    <source>
        <dbReference type="ARBA" id="ARBA00023136"/>
    </source>
</evidence>
<dbReference type="PANTHER" id="PTHR43370">
    <property type="entry name" value="SUGAR ABC TRANSPORTER INTEGRAL MEMBRANE PROTEIN-RELATED"/>
    <property type="match status" value="1"/>
</dbReference>
<feature type="transmembrane region" description="Helical" evidence="6">
    <location>
        <begin position="144"/>
        <end position="166"/>
    </location>
</feature>
<reference evidence="7 8" key="1">
    <citation type="submission" date="2020-01" db="EMBL/GenBank/DDBJ databases">
        <title>Complete genome sequence of Mycoplasma felis strain Myco-2.</title>
        <authorList>
            <person name="Kinoshita Y."/>
            <person name="Niwa H."/>
            <person name="Uchida-Fujii E."/>
            <person name="Nukada T."/>
        </authorList>
    </citation>
    <scope>NUCLEOTIDE SEQUENCE [LARGE SCALE GENOMIC DNA]</scope>
    <source>
        <strain evidence="7 8">Myco-2</strain>
    </source>
</reference>
<dbReference type="Pfam" id="PF02653">
    <property type="entry name" value="BPD_transp_2"/>
    <property type="match status" value="1"/>
</dbReference>
<keyword evidence="3 6" id="KW-0812">Transmembrane</keyword>
<keyword evidence="2" id="KW-1003">Cell membrane</keyword>
<dbReference type="GO" id="GO:0005886">
    <property type="term" value="C:plasma membrane"/>
    <property type="evidence" value="ECO:0007669"/>
    <property type="project" value="UniProtKB-SubCell"/>
</dbReference>
<dbReference type="AlphaFoldDB" id="A0A809S1L5"/>
<feature type="transmembrane region" description="Helical" evidence="6">
    <location>
        <begin position="6"/>
        <end position="25"/>
    </location>
</feature>
<evidence type="ECO:0000256" key="2">
    <source>
        <dbReference type="ARBA" id="ARBA00022475"/>
    </source>
</evidence>
<feature type="transmembrane region" description="Helical" evidence="6">
    <location>
        <begin position="99"/>
        <end position="120"/>
    </location>
</feature>
<keyword evidence="5 6" id="KW-0472">Membrane</keyword>
<organism evidence="7 8">
    <name type="scientific">Mycoplasmopsis felis</name>
    <dbReference type="NCBI Taxonomy" id="33923"/>
    <lineage>
        <taxon>Bacteria</taxon>
        <taxon>Bacillati</taxon>
        <taxon>Mycoplasmatota</taxon>
        <taxon>Mycoplasmoidales</taxon>
        <taxon>Metamycoplasmataceae</taxon>
        <taxon>Mycoplasmopsis</taxon>
    </lineage>
</organism>
<evidence type="ECO:0000313" key="7">
    <source>
        <dbReference type="EMBL" id="BBU48027.1"/>
    </source>
</evidence>
<dbReference type="GO" id="GO:0022857">
    <property type="term" value="F:transmembrane transporter activity"/>
    <property type="evidence" value="ECO:0007669"/>
    <property type="project" value="InterPro"/>
</dbReference>
<protein>
    <submittedName>
        <fullName evidence="7">ABC transporter permease</fullName>
    </submittedName>
</protein>
<accession>A0A809S1L5</accession>
<dbReference type="PANTHER" id="PTHR43370:SF1">
    <property type="entry name" value="GUANOSINE ABC TRANSPORTER PERMEASE PROTEIN NUPQ"/>
    <property type="match status" value="1"/>
</dbReference>
<evidence type="ECO:0000256" key="3">
    <source>
        <dbReference type="ARBA" id="ARBA00022692"/>
    </source>
</evidence>
<proteinExistence type="predicted"/>
<evidence type="ECO:0000256" key="6">
    <source>
        <dbReference type="SAM" id="Phobius"/>
    </source>
</evidence>
<dbReference type="EMBL" id="AP022325">
    <property type="protein sequence ID" value="BBU48027.1"/>
    <property type="molecule type" value="Genomic_DNA"/>
</dbReference>
<evidence type="ECO:0000256" key="4">
    <source>
        <dbReference type="ARBA" id="ARBA00022989"/>
    </source>
</evidence>
<evidence type="ECO:0000256" key="1">
    <source>
        <dbReference type="ARBA" id="ARBA00004651"/>
    </source>
</evidence>
<feature type="transmembrane region" description="Helical" evidence="6">
    <location>
        <begin position="37"/>
        <end position="59"/>
    </location>
</feature>
<dbReference type="RefSeq" id="WP_161553401.1">
    <property type="nucleotide sequence ID" value="NZ_AP022325.1"/>
</dbReference>
<gene>
    <name evidence="7" type="primary">rbsC-2</name>
    <name evidence="7" type="ORF">JPM2_7200</name>
</gene>
<feature type="transmembrane region" description="Helical" evidence="6">
    <location>
        <begin position="281"/>
        <end position="297"/>
    </location>
</feature>
<feature type="transmembrane region" description="Helical" evidence="6">
    <location>
        <begin position="199"/>
        <end position="217"/>
    </location>
</feature>
<dbReference type="Proteomes" id="UP000464317">
    <property type="component" value="Chromosome"/>
</dbReference>
<dbReference type="InterPro" id="IPR001851">
    <property type="entry name" value="ABC_transp_permease"/>
</dbReference>
<dbReference type="KEGG" id="mfel:JPM2_7200"/>
<dbReference type="CDD" id="cd06580">
    <property type="entry name" value="TM_PBP1_transp_TpRbsC_like"/>
    <property type="match status" value="1"/>
</dbReference>
<feature type="transmembrane region" description="Helical" evidence="6">
    <location>
        <begin position="65"/>
        <end position="87"/>
    </location>
</feature>
<sequence length="316" mass="34343">MEIIISHAGFFFCLLLLGSISGIFSERAGIVNIAINGFMVFGAVSYAFYSALFTTVWGITNMWSGIALMLLSSITTVALSLLFGFATIKLKADQTISGFAINILAGGIAALLVTIITLRIQNSGSYITFNGRPEIALSPDENKFANLVSLKVFITIIIALASWFALRKTKWGLRFRSIGENPQAADVAGISVNKIKWQAMIIVGLISGVAGSIFIQSTRLDNFSLTKDVSGFGFIALAIMITSRWKISISILTSLFFSILLSISFYGTISFGESFQKYKDLFQILPYIVTLIIMIITSKNTQGPAAAGIPYDKSKR</sequence>
<evidence type="ECO:0000313" key="8">
    <source>
        <dbReference type="Proteomes" id="UP000464317"/>
    </source>
</evidence>
<comment type="subcellular location">
    <subcellularLocation>
        <location evidence="1">Cell membrane</location>
        <topology evidence="1">Multi-pass membrane protein</topology>
    </subcellularLocation>
</comment>
<feature type="transmembrane region" description="Helical" evidence="6">
    <location>
        <begin position="249"/>
        <end position="269"/>
    </location>
</feature>
<keyword evidence="4 6" id="KW-1133">Transmembrane helix</keyword>